<reference evidence="7" key="1">
    <citation type="submission" date="2025-08" db="UniProtKB">
        <authorList>
            <consortium name="RefSeq"/>
        </authorList>
    </citation>
    <scope>IDENTIFICATION</scope>
</reference>
<evidence type="ECO:0000256" key="3">
    <source>
        <dbReference type="ARBA" id="ARBA00023054"/>
    </source>
</evidence>
<feature type="coiled-coil region" evidence="4">
    <location>
        <begin position="164"/>
        <end position="352"/>
    </location>
</feature>
<dbReference type="RefSeq" id="XP_008587773.1">
    <property type="nucleotide sequence ID" value="XM_008589551.1"/>
</dbReference>
<dbReference type="Proteomes" id="UP000694923">
    <property type="component" value="Unplaced"/>
</dbReference>
<organism evidence="6 7">
    <name type="scientific">Galeopterus variegatus</name>
    <name type="common">Malayan flying lemur</name>
    <name type="synonym">Cynocephalus variegatus</name>
    <dbReference type="NCBI Taxonomy" id="482537"/>
    <lineage>
        <taxon>Eukaryota</taxon>
        <taxon>Metazoa</taxon>
        <taxon>Chordata</taxon>
        <taxon>Craniata</taxon>
        <taxon>Vertebrata</taxon>
        <taxon>Euteleostomi</taxon>
        <taxon>Mammalia</taxon>
        <taxon>Eutheria</taxon>
        <taxon>Euarchontoglires</taxon>
        <taxon>Dermoptera</taxon>
        <taxon>Cynocephalidae</taxon>
        <taxon>Galeopterus</taxon>
    </lineage>
</organism>
<keyword evidence="2" id="KW-0963">Cytoplasm</keyword>
<dbReference type="PANTHER" id="PTHR18875:SF8">
    <property type="entry name" value="COILED-COIL DOMAIN-CONTAINING PROTEIN 18"/>
    <property type="match status" value="1"/>
</dbReference>
<comment type="subcellular location">
    <subcellularLocation>
        <location evidence="1">Cytoplasm</location>
    </subcellularLocation>
</comment>
<sequence>MESSLSDYHNKDNEEESLLANVASLRHELKITEWNLQNLGEELSSVSPSENSDYTSNPSRSERLILGDLVHPSHPGVLNCSPYKKVCKMSGSSTDFQKKPRDKMSFSSSTPVDQEIKNLREKLNKLRQQNACLITQNHSLMTKIESIHFELTQSRAKVSMLESAQQQAANVPVLEEQIINLEAEVSAQDKVLREAEDKLEQSQKMVIEKEKSLQESKEECIKLKVDLLEQSKQGKRAERQRNEALYNAEELSKAFQQYKEKVAEKLEKVQAEEEILEKNLINCEKENKRLQEKCGLYKSEFEILKEKLRYSIWCRKRNFVAERQRNEALYNAEELSKAFQQYKEKVAEKLEK</sequence>
<gene>
    <name evidence="7" type="primary">LOC103604966</name>
</gene>
<protein>
    <submittedName>
        <fullName evidence="7">Coiled-coil domain-containing protein 18-like</fullName>
    </submittedName>
</protein>
<proteinExistence type="predicted"/>
<keyword evidence="6" id="KW-1185">Reference proteome</keyword>
<evidence type="ECO:0000313" key="7">
    <source>
        <dbReference type="RefSeq" id="XP_008587773.1"/>
    </source>
</evidence>
<evidence type="ECO:0000256" key="2">
    <source>
        <dbReference type="ARBA" id="ARBA00022490"/>
    </source>
</evidence>
<keyword evidence="3 4" id="KW-0175">Coiled coil</keyword>
<name>A0ABM0S4I2_GALVR</name>
<feature type="non-terminal residue" evidence="7">
    <location>
        <position position="352"/>
    </location>
</feature>
<feature type="region of interest" description="Disordered" evidence="5">
    <location>
        <begin position="91"/>
        <end position="113"/>
    </location>
</feature>
<evidence type="ECO:0000256" key="5">
    <source>
        <dbReference type="SAM" id="MobiDB-lite"/>
    </source>
</evidence>
<evidence type="ECO:0000256" key="4">
    <source>
        <dbReference type="SAM" id="Coils"/>
    </source>
</evidence>
<dbReference type="GeneID" id="103604966"/>
<dbReference type="PANTHER" id="PTHR18875">
    <property type="entry name" value="SARCOMA ANTIGEN NY-SAR-24/CYTOSKELETAL PROTEIN SOJO"/>
    <property type="match status" value="1"/>
</dbReference>
<accession>A0ABM0S4I2</accession>
<evidence type="ECO:0000256" key="1">
    <source>
        <dbReference type="ARBA" id="ARBA00004496"/>
    </source>
</evidence>
<evidence type="ECO:0000313" key="6">
    <source>
        <dbReference type="Proteomes" id="UP000694923"/>
    </source>
</evidence>